<sequence length="138" mass="15020">PRDPASLHNHLHPTPSYQDGIIRPGFWANTYSTSASETGKRRSHSSSIQPFLGTVVGHANSDPGDYNGLSITYHSTCTQTGCNCHNYAADRCETSEEDEGYAQTRGPQTTHPTPLTCVPTYSETPHSRPTAHQAKATH</sequence>
<proteinExistence type="predicted"/>
<evidence type="ECO:0000256" key="1">
    <source>
        <dbReference type="SAM" id="MobiDB-lite"/>
    </source>
</evidence>
<feature type="compositionally biased region" description="Polar residues" evidence="1">
    <location>
        <begin position="105"/>
        <end position="124"/>
    </location>
</feature>
<evidence type="ECO:0000313" key="3">
    <source>
        <dbReference type="Proteomes" id="UP001295444"/>
    </source>
</evidence>
<dbReference type="Proteomes" id="UP001295444">
    <property type="component" value="Chromosome 04"/>
</dbReference>
<organism evidence="2 3">
    <name type="scientific">Pelobates cultripes</name>
    <name type="common">Western spadefoot toad</name>
    <dbReference type="NCBI Taxonomy" id="61616"/>
    <lineage>
        <taxon>Eukaryota</taxon>
        <taxon>Metazoa</taxon>
        <taxon>Chordata</taxon>
        <taxon>Craniata</taxon>
        <taxon>Vertebrata</taxon>
        <taxon>Euteleostomi</taxon>
        <taxon>Amphibia</taxon>
        <taxon>Batrachia</taxon>
        <taxon>Anura</taxon>
        <taxon>Pelobatoidea</taxon>
        <taxon>Pelobatidae</taxon>
        <taxon>Pelobates</taxon>
    </lineage>
</organism>
<reference evidence="2" key="1">
    <citation type="submission" date="2022-03" db="EMBL/GenBank/DDBJ databases">
        <authorList>
            <person name="Alioto T."/>
            <person name="Alioto T."/>
            <person name="Gomez Garrido J."/>
        </authorList>
    </citation>
    <scope>NUCLEOTIDE SEQUENCE</scope>
</reference>
<feature type="region of interest" description="Disordered" evidence="1">
    <location>
        <begin position="95"/>
        <end position="138"/>
    </location>
</feature>
<gene>
    <name evidence="2" type="ORF">PECUL_23A009878</name>
</gene>
<feature type="non-terminal residue" evidence="2">
    <location>
        <position position="1"/>
    </location>
</feature>
<dbReference type="AlphaFoldDB" id="A0AAD1RXF2"/>
<dbReference type="EMBL" id="OW240915">
    <property type="protein sequence ID" value="CAH2283096.1"/>
    <property type="molecule type" value="Genomic_DNA"/>
</dbReference>
<evidence type="ECO:0000313" key="2">
    <source>
        <dbReference type="EMBL" id="CAH2283096.1"/>
    </source>
</evidence>
<keyword evidence="3" id="KW-1185">Reference proteome</keyword>
<accession>A0AAD1RXF2</accession>
<protein>
    <submittedName>
        <fullName evidence="2">Uncharacterized protein</fullName>
    </submittedName>
</protein>
<name>A0AAD1RXF2_PELCU</name>